<reference evidence="7 8" key="1">
    <citation type="submission" date="2020-08" db="EMBL/GenBank/DDBJ databases">
        <title>Genomic Encyclopedia of Type Strains, Phase IV (KMG-IV): sequencing the most valuable type-strain genomes for metagenomic binning, comparative biology and taxonomic classification.</title>
        <authorList>
            <person name="Goeker M."/>
        </authorList>
    </citation>
    <scope>NUCLEOTIDE SEQUENCE [LARGE SCALE GENOMIC DNA]</scope>
    <source>
        <strain evidence="7 8">DSM 103462</strain>
    </source>
</reference>
<keyword evidence="3" id="KW-0732">Signal</keyword>
<dbReference type="Proteomes" id="UP000518887">
    <property type="component" value="Unassembled WGS sequence"/>
</dbReference>
<sequence>MKNKMLWVGSVIILILSVICFVVFGVGTELIRAVTGEGNGISFGKYNGKDIVLAPGTDFANAVQNYTNYYQRQGQELDQSAYFYIYSYAFNNAVQSAAYKDAVKKSGYKPSAAEISRVMLPYFLNADGKYDPKLYSQISNADKESLKSDISKQLVWQRFSDDNFGSSKKLGDYEFFGLKSSEKETSFLASLNEEKRSFDTVSFDKAAYPESEIKKFGSDNLDLFTSYSLSMITVKEEAQAKKLAGQLANNEITFDDAVSEYSEKYYTDGNGKVKENFAYQVKENLANTEDFSKIDSLAKDALSEVIKTNNGYSIYKCTGDKTAANIEDSATVDAVKKYITTNESKKIEDYFIAKANDFVAKAKADGFESAAKASDVEVVSIPAFPLNYGNASIADTLNSSEAKAYASASTNEDFLKKAFTMKLNDISEPMVMNNYVTVFQLKGIQNDKATEDSTSKVKIEVIDYDQSGAQSALLSSSKVENNVADVYFNKFLSK</sequence>
<dbReference type="InterPro" id="IPR050245">
    <property type="entry name" value="PrsA_foldase"/>
</dbReference>
<dbReference type="PANTHER" id="PTHR47245">
    <property type="entry name" value="PEPTIDYLPROLYL ISOMERASE"/>
    <property type="match status" value="1"/>
</dbReference>
<evidence type="ECO:0000256" key="4">
    <source>
        <dbReference type="ARBA" id="ARBA00023110"/>
    </source>
</evidence>
<dbReference type="InterPro" id="IPR000297">
    <property type="entry name" value="PPIase_PpiC"/>
</dbReference>
<protein>
    <recommendedName>
        <fullName evidence="2">peptidylprolyl isomerase</fullName>
        <ecNumber evidence="2">5.2.1.8</ecNumber>
    </recommendedName>
</protein>
<evidence type="ECO:0000313" key="8">
    <source>
        <dbReference type="Proteomes" id="UP000518887"/>
    </source>
</evidence>
<keyword evidence="4" id="KW-0697">Rotamase</keyword>
<proteinExistence type="predicted"/>
<dbReference type="InterPro" id="IPR027304">
    <property type="entry name" value="Trigger_fact/SurA_dom_sf"/>
</dbReference>
<evidence type="ECO:0000256" key="5">
    <source>
        <dbReference type="ARBA" id="ARBA00023235"/>
    </source>
</evidence>
<dbReference type="Gene3D" id="3.10.50.40">
    <property type="match status" value="1"/>
</dbReference>
<accession>A0A7W8G9Q9</accession>
<name>A0A7W8G9Q9_9SPIR</name>
<comment type="catalytic activity">
    <reaction evidence="1">
        <text>[protein]-peptidylproline (omega=180) = [protein]-peptidylproline (omega=0)</text>
        <dbReference type="Rhea" id="RHEA:16237"/>
        <dbReference type="Rhea" id="RHEA-COMP:10747"/>
        <dbReference type="Rhea" id="RHEA-COMP:10748"/>
        <dbReference type="ChEBI" id="CHEBI:83833"/>
        <dbReference type="ChEBI" id="CHEBI:83834"/>
        <dbReference type="EC" id="5.2.1.8"/>
    </reaction>
</comment>
<dbReference type="Pfam" id="PF00639">
    <property type="entry name" value="Rotamase"/>
    <property type="match status" value="1"/>
</dbReference>
<evidence type="ECO:0000256" key="1">
    <source>
        <dbReference type="ARBA" id="ARBA00000971"/>
    </source>
</evidence>
<dbReference type="GO" id="GO:0003755">
    <property type="term" value="F:peptidyl-prolyl cis-trans isomerase activity"/>
    <property type="evidence" value="ECO:0007669"/>
    <property type="project" value="UniProtKB-KW"/>
</dbReference>
<gene>
    <name evidence="7" type="ORF">HNP76_001733</name>
</gene>
<evidence type="ECO:0000313" key="7">
    <source>
        <dbReference type="EMBL" id="MBB5226360.1"/>
    </source>
</evidence>
<evidence type="ECO:0000259" key="6">
    <source>
        <dbReference type="Pfam" id="PF00639"/>
    </source>
</evidence>
<dbReference type="AlphaFoldDB" id="A0A7W8G9Q9"/>
<comment type="caution">
    <text evidence="7">The sequence shown here is derived from an EMBL/GenBank/DDBJ whole genome shotgun (WGS) entry which is preliminary data.</text>
</comment>
<evidence type="ECO:0000256" key="3">
    <source>
        <dbReference type="ARBA" id="ARBA00022729"/>
    </source>
</evidence>
<organism evidence="7 8">
    <name type="scientific">Treponema ruminis</name>
    <dbReference type="NCBI Taxonomy" id="744515"/>
    <lineage>
        <taxon>Bacteria</taxon>
        <taxon>Pseudomonadati</taxon>
        <taxon>Spirochaetota</taxon>
        <taxon>Spirochaetia</taxon>
        <taxon>Spirochaetales</taxon>
        <taxon>Treponemataceae</taxon>
        <taxon>Treponema</taxon>
    </lineage>
</organism>
<evidence type="ECO:0000256" key="2">
    <source>
        <dbReference type="ARBA" id="ARBA00013194"/>
    </source>
</evidence>
<dbReference type="SUPFAM" id="SSF109998">
    <property type="entry name" value="Triger factor/SurA peptide-binding domain-like"/>
    <property type="match status" value="1"/>
</dbReference>
<dbReference type="RefSeq" id="WP_184659541.1">
    <property type="nucleotide sequence ID" value="NZ_CP031518.1"/>
</dbReference>
<dbReference type="SUPFAM" id="SSF54534">
    <property type="entry name" value="FKBP-like"/>
    <property type="match status" value="1"/>
</dbReference>
<feature type="domain" description="PpiC" evidence="6">
    <location>
        <begin position="237"/>
        <end position="318"/>
    </location>
</feature>
<keyword evidence="5" id="KW-0413">Isomerase</keyword>
<dbReference type="PANTHER" id="PTHR47245:SF1">
    <property type="entry name" value="FOLDASE PROTEIN PRSA"/>
    <property type="match status" value="1"/>
</dbReference>
<dbReference type="Pfam" id="PF13623">
    <property type="entry name" value="SurA_N_2"/>
    <property type="match status" value="1"/>
</dbReference>
<dbReference type="EC" id="5.2.1.8" evidence="2"/>
<dbReference type="EMBL" id="JACHFQ010000005">
    <property type="protein sequence ID" value="MBB5226360.1"/>
    <property type="molecule type" value="Genomic_DNA"/>
</dbReference>
<keyword evidence="8" id="KW-1185">Reference proteome</keyword>
<dbReference type="InterPro" id="IPR046357">
    <property type="entry name" value="PPIase_dom_sf"/>
</dbReference>